<dbReference type="EMBL" id="FLQP01000024">
    <property type="protein sequence ID" value="SBS63895.1"/>
    <property type="molecule type" value="Genomic_DNA"/>
</dbReference>
<dbReference type="Proteomes" id="UP000092876">
    <property type="component" value="Unassembled WGS sequence"/>
</dbReference>
<reference evidence="2" key="1">
    <citation type="submission" date="2016-06" db="EMBL/GenBank/DDBJ databases">
        <authorList>
            <person name="Rodrigo-Torres Lidia"/>
            <person name="Arahal R.David."/>
        </authorList>
    </citation>
    <scope>NUCLEOTIDE SEQUENCE [LARGE SCALE GENOMIC DNA]</scope>
    <source>
        <strain evidence="2">CECT 7223</strain>
    </source>
</reference>
<dbReference type="Gene3D" id="1.10.238.160">
    <property type="match status" value="1"/>
</dbReference>
<dbReference type="PANTHER" id="PTHR36154:SF1">
    <property type="entry name" value="DNA-BINDING TRANSCRIPTIONAL ACTIVATOR ALPA"/>
    <property type="match status" value="1"/>
</dbReference>
<dbReference type="InterPro" id="IPR010260">
    <property type="entry name" value="AlpA"/>
</dbReference>
<proteinExistence type="predicted"/>
<dbReference type="InterPro" id="IPR052931">
    <property type="entry name" value="Prophage_regulatory_activator"/>
</dbReference>
<gene>
    <name evidence="1" type="ORF">VAT7223_01888</name>
</gene>
<sequence>MPNVTTRLIRLNEVLVMTGLSRSGMYRSIEKQQFPSQVPIGDRAVAWVESEVQMWIAEKIEDRYLS</sequence>
<dbReference type="Pfam" id="PF05930">
    <property type="entry name" value="Phage_AlpA"/>
    <property type="match status" value="1"/>
</dbReference>
<accession>A0A1C3IR61</accession>
<dbReference type="AlphaFoldDB" id="A0A1C3IR61"/>
<dbReference type="RefSeq" id="WP_065103605.1">
    <property type="nucleotide sequence ID" value="NZ_AP025460.1"/>
</dbReference>
<evidence type="ECO:0000313" key="1">
    <source>
        <dbReference type="EMBL" id="SBS63895.1"/>
    </source>
</evidence>
<protein>
    <submittedName>
        <fullName evidence="1">Prophage CP4-57 regulatory protein (AlpA)</fullName>
    </submittedName>
</protein>
<dbReference type="GeneID" id="94233072"/>
<name>A0A1C3IR61_9VIBR</name>
<evidence type="ECO:0000313" key="2">
    <source>
        <dbReference type="Proteomes" id="UP000092876"/>
    </source>
</evidence>
<organism evidence="1 2">
    <name type="scientific">Vibrio atlanticus</name>
    <dbReference type="NCBI Taxonomy" id="693153"/>
    <lineage>
        <taxon>Bacteria</taxon>
        <taxon>Pseudomonadati</taxon>
        <taxon>Pseudomonadota</taxon>
        <taxon>Gammaproteobacteria</taxon>
        <taxon>Vibrionales</taxon>
        <taxon>Vibrionaceae</taxon>
        <taxon>Vibrio</taxon>
    </lineage>
</organism>
<dbReference type="PANTHER" id="PTHR36154">
    <property type="entry name" value="DNA-BINDING TRANSCRIPTIONAL ACTIVATOR ALPA"/>
    <property type="match status" value="1"/>
</dbReference>